<organism evidence="2 3">
    <name type="scientific">Achromobacter deleyi</name>
    <dbReference type="NCBI Taxonomy" id="1353891"/>
    <lineage>
        <taxon>Bacteria</taxon>
        <taxon>Pseudomonadati</taxon>
        <taxon>Pseudomonadota</taxon>
        <taxon>Betaproteobacteria</taxon>
        <taxon>Burkholderiales</taxon>
        <taxon>Alcaligenaceae</taxon>
        <taxon>Achromobacter</taxon>
    </lineage>
</organism>
<evidence type="ECO:0000313" key="3">
    <source>
        <dbReference type="Proteomes" id="UP000595231"/>
    </source>
</evidence>
<dbReference type="Proteomes" id="UP000595231">
    <property type="component" value="Chromosome"/>
</dbReference>
<dbReference type="PROSITE" id="PS51257">
    <property type="entry name" value="PROKAR_LIPOPROTEIN"/>
    <property type="match status" value="1"/>
</dbReference>
<evidence type="ECO:0000313" key="2">
    <source>
        <dbReference type="EMBL" id="QQB38092.1"/>
    </source>
</evidence>
<keyword evidence="1" id="KW-0812">Transmembrane</keyword>
<protein>
    <submittedName>
        <fullName evidence="2">Uncharacterized protein</fullName>
    </submittedName>
</protein>
<reference evidence="2 3" key="1">
    <citation type="submission" date="2020-12" db="EMBL/GenBank/DDBJ databases">
        <title>FDA dAtabase for Regulatory Grade micrObial Sequences (FDA-ARGOS): Supporting development and validation of Infectious Disease Dx tests.</title>
        <authorList>
            <person name="Sproer C."/>
            <person name="Gronow S."/>
            <person name="Severitt S."/>
            <person name="Schroder I."/>
            <person name="Tallon L."/>
            <person name="Sadzewicz L."/>
            <person name="Zhao X."/>
            <person name="Boylan J."/>
            <person name="Ott S."/>
            <person name="Bowen H."/>
            <person name="Vavikolanu K."/>
            <person name="Mehta A."/>
            <person name="Aluvathingal J."/>
            <person name="Nadendla S."/>
            <person name="Lowell S."/>
            <person name="Myers T."/>
            <person name="Yan Y."/>
            <person name="Sichtig H."/>
        </authorList>
    </citation>
    <scope>NUCLEOTIDE SEQUENCE [LARGE SCALE GENOMIC DNA]</scope>
    <source>
        <strain evidence="2 3">FDAARGOS_1050</strain>
    </source>
</reference>
<feature type="transmembrane region" description="Helical" evidence="1">
    <location>
        <begin position="82"/>
        <end position="100"/>
    </location>
</feature>
<gene>
    <name evidence="2" type="ORF">I6I07_10640</name>
</gene>
<sequence>MPGNVARRPRPCDFLLFFATASLFGACLTAKLRTGSYGLEIPDAPYLYERADFFLDAVVAGLVATAALALAERLSRGRLPALGRAGLVAVAALLAIYLGPPDPQVFGNTWARWEATFELFLGQWDIALPLALAAAAVRGALRGVAGSRR</sequence>
<dbReference type="AlphaFoldDB" id="A0A7T4E619"/>
<feature type="transmembrane region" description="Helical" evidence="1">
    <location>
        <begin position="120"/>
        <end position="141"/>
    </location>
</feature>
<accession>A0A7T4E619</accession>
<keyword evidence="1" id="KW-0472">Membrane</keyword>
<evidence type="ECO:0000256" key="1">
    <source>
        <dbReference type="SAM" id="Phobius"/>
    </source>
</evidence>
<name>A0A7T4E619_9BURK</name>
<feature type="transmembrane region" description="Helical" evidence="1">
    <location>
        <begin position="53"/>
        <end position="70"/>
    </location>
</feature>
<proteinExistence type="predicted"/>
<dbReference type="EMBL" id="CP065997">
    <property type="protein sequence ID" value="QQB38092.1"/>
    <property type="molecule type" value="Genomic_DNA"/>
</dbReference>
<keyword evidence="1" id="KW-1133">Transmembrane helix</keyword>